<name>A0A239MB04_9BACT</name>
<evidence type="ECO:0000256" key="2">
    <source>
        <dbReference type="SAM" id="SignalP"/>
    </source>
</evidence>
<dbReference type="Proteomes" id="UP000198356">
    <property type="component" value="Unassembled WGS sequence"/>
</dbReference>
<keyword evidence="5" id="KW-1185">Reference proteome</keyword>
<dbReference type="Pfam" id="PF13505">
    <property type="entry name" value="OMP_b-brl"/>
    <property type="match status" value="1"/>
</dbReference>
<dbReference type="SUPFAM" id="SSF56925">
    <property type="entry name" value="OMPA-like"/>
    <property type="match status" value="1"/>
</dbReference>
<proteinExistence type="predicted"/>
<gene>
    <name evidence="4" type="ORF">SAMN05421770_1115</name>
</gene>
<dbReference type="RefSeq" id="WP_089410179.1">
    <property type="nucleotide sequence ID" value="NZ_FZOU01000011.1"/>
</dbReference>
<evidence type="ECO:0000313" key="5">
    <source>
        <dbReference type="Proteomes" id="UP000198356"/>
    </source>
</evidence>
<dbReference type="EMBL" id="FZOU01000011">
    <property type="protein sequence ID" value="SNT39283.1"/>
    <property type="molecule type" value="Genomic_DNA"/>
</dbReference>
<dbReference type="InterPro" id="IPR011250">
    <property type="entry name" value="OMP/PagP_B-barrel"/>
</dbReference>
<dbReference type="InterPro" id="IPR027385">
    <property type="entry name" value="Beta-barrel_OMP"/>
</dbReference>
<dbReference type="OrthoDB" id="121884at2"/>
<sequence>MSTRRLAFLCLLCSASPLLHAQAKHAAERLGDLQIGAGFVVGKSDYGPHLLGGDVYVDFDRTSHWGGEFVVHQANASGGSGLYERTYEIGPRYTRHYGPASPYAKVMIGRGVFNFPGYYNTVTKNYGPSPANLAYNMYAVGAGSDLRVLDHLNVRLDYEYQRWAGFPTNGLTPQLVTVGVAYHFRSDKIGFGRH</sequence>
<organism evidence="4 5">
    <name type="scientific">Granulicella rosea</name>
    <dbReference type="NCBI Taxonomy" id="474952"/>
    <lineage>
        <taxon>Bacteria</taxon>
        <taxon>Pseudomonadati</taxon>
        <taxon>Acidobacteriota</taxon>
        <taxon>Terriglobia</taxon>
        <taxon>Terriglobales</taxon>
        <taxon>Acidobacteriaceae</taxon>
        <taxon>Granulicella</taxon>
    </lineage>
</organism>
<feature type="signal peptide" evidence="2">
    <location>
        <begin position="1"/>
        <end position="21"/>
    </location>
</feature>
<protein>
    <submittedName>
        <fullName evidence="4">Outer membrane protein beta-barrel domain-containing protein</fullName>
    </submittedName>
</protein>
<dbReference type="AlphaFoldDB" id="A0A239MB04"/>
<keyword evidence="1 2" id="KW-0732">Signal</keyword>
<evidence type="ECO:0000256" key="1">
    <source>
        <dbReference type="ARBA" id="ARBA00022729"/>
    </source>
</evidence>
<reference evidence="4 5" key="1">
    <citation type="submission" date="2017-06" db="EMBL/GenBank/DDBJ databases">
        <authorList>
            <person name="Kim H.J."/>
            <person name="Triplett B.A."/>
        </authorList>
    </citation>
    <scope>NUCLEOTIDE SEQUENCE [LARGE SCALE GENOMIC DNA]</scope>
    <source>
        <strain evidence="4 5">DSM 18704</strain>
    </source>
</reference>
<feature type="domain" description="Outer membrane protein beta-barrel" evidence="3">
    <location>
        <begin position="14"/>
        <end position="184"/>
    </location>
</feature>
<evidence type="ECO:0000259" key="3">
    <source>
        <dbReference type="Pfam" id="PF13505"/>
    </source>
</evidence>
<evidence type="ECO:0000313" key="4">
    <source>
        <dbReference type="EMBL" id="SNT39283.1"/>
    </source>
</evidence>
<accession>A0A239MB04</accession>
<feature type="chain" id="PRO_5012218610" evidence="2">
    <location>
        <begin position="22"/>
        <end position="194"/>
    </location>
</feature>